<feature type="coiled-coil region" evidence="1">
    <location>
        <begin position="20"/>
        <end position="86"/>
    </location>
</feature>
<dbReference type="InterPro" id="IPR016024">
    <property type="entry name" value="ARM-type_fold"/>
</dbReference>
<dbReference type="Gene3D" id="1.25.40.20">
    <property type="entry name" value="Ankyrin repeat-containing domain"/>
    <property type="match status" value="1"/>
</dbReference>
<dbReference type="Pfam" id="PF13646">
    <property type="entry name" value="HEAT_2"/>
    <property type="match status" value="1"/>
</dbReference>
<gene>
    <name evidence="3" type="ORF">PGLA1383_LOCUS39716</name>
</gene>
<keyword evidence="1" id="KW-0175">Coiled coil</keyword>
<dbReference type="EMBL" id="CAJNNV010027934">
    <property type="protein sequence ID" value="CAE8622260.1"/>
    <property type="molecule type" value="Genomic_DNA"/>
</dbReference>
<feature type="compositionally biased region" description="Low complexity" evidence="2">
    <location>
        <begin position="663"/>
        <end position="691"/>
    </location>
</feature>
<evidence type="ECO:0000256" key="1">
    <source>
        <dbReference type="SAM" id="Coils"/>
    </source>
</evidence>
<feature type="region of interest" description="Disordered" evidence="2">
    <location>
        <begin position="642"/>
        <end position="695"/>
    </location>
</feature>
<dbReference type="SUPFAM" id="SSF48371">
    <property type="entry name" value="ARM repeat"/>
    <property type="match status" value="1"/>
</dbReference>
<dbReference type="OrthoDB" id="449027at2759"/>
<sequence>MGSGAAKAPPAMSPGNLLILEAEKERNRELEEMFKLLEAKHKGVEEELLQTKQKLEAEKEAAHLAAEEARAAREKSEAEIKYLHQERDHLTHEVSETRDKADLKLQDLQDMMPTDDLAKERARRNEQMALDVKAKDLEEERLFLLSQHEPMEQEAQSLRKQFAKVYEEPAALAAEVQMAKLSDLKEQLAKFDEKSKALRERQETLAKRQEELAKDNEEVRAKTEESKLREGYEVQEPCHRGVRLGSLLDFFQEHCGDITFEGGDMRKPLCLATKLTRRCHQDNQANRIDIARKRTKPLSPNTFAVEKLFIRHLNEEHGSSVSGVWNGEPVQAEIFVSHCWTEDFGDFCQGLCRLALSIIAREAPWIPQEEVFAHAKELAFFIHAFSDNMLHEAPPDLKDYPVHQVLEAKTTKTLVLSLPEDASSLMRAWCIVELFLAKELGKEIVLNTRFGPLLEQPRREHQVQVLISFLVEVIPDIDLQKSQSWYEEDMLKLLSHMTDYVGPGTASGLNSLEALKNTMADIVASQSLAVLAQSGKALQVKAALDCRADPNARDGFGVTALTSAAGYYGEGSEVAQLLLAHGASPEALVSASEVLAMRSPEEATRVQAMAVIGELVKEEEHHVHAPALAAARREHARRLVEERLPQLRNNNEHNSNNKDDDNNNNNHNNNNNNNNDNHKNNNNHNNNNNSETSSAQVRASALLALAGAGKLLAPISGMIVPLLVDDDQRVKDAACEALLKIGGAEEHIDHLDPRVRSALLQALARGGNWAAHACIFARKLEDEDSMVRHNAVQGLLKSGPQASEFAAALAGALRDEQWYIRLNALQALSKIGSAAGPHMLAVALCLGDTHPEVRKFASELLGKVKSFAAAPLAPAAAQPTGQDPAAKKKEFQKDEPLRPPGPNLEQGTDDAVGDVPQVKEEGTDAKGGEPKVEEEAASVEGVDVELKAVEHAVEVDKEVMTSVQESQLGASKNTASIALGTSIFGHTQLESGQSDQEAKETVLGHAVSAEFAD</sequence>
<protein>
    <submittedName>
        <fullName evidence="3">Uncharacterized protein</fullName>
    </submittedName>
</protein>
<evidence type="ECO:0000313" key="3">
    <source>
        <dbReference type="EMBL" id="CAE8622260.1"/>
    </source>
</evidence>
<dbReference type="PANTHER" id="PTHR16148">
    <property type="entry name" value="NF-KAPPA-B-REPRESSING FACTOR-RELATED"/>
    <property type="match status" value="1"/>
</dbReference>
<keyword evidence="4" id="KW-1185">Reference proteome</keyword>
<dbReference type="Gene3D" id="1.25.10.10">
    <property type="entry name" value="Leucine-rich Repeat Variant"/>
    <property type="match status" value="1"/>
</dbReference>
<evidence type="ECO:0000256" key="2">
    <source>
        <dbReference type="SAM" id="MobiDB-lite"/>
    </source>
</evidence>
<feature type="coiled-coil region" evidence="1">
    <location>
        <begin position="174"/>
        <end position="225"/>
    </location>
</feature>
<dbReference type="PANTHER" id="PTHR16148:SF14">
    <property type="entry name" value="MYND-TYPE DOMAIN-CONTAINING PROTEIN"/>
    <property type="match status" value="1"/>
</dbReference>
<evidence type="ECO:0000313" key="4">
    <source>
        <dbReference type="Proteomes" id="UP000654075"/>
    </source>
</evidence>
<feature type="compositionally biased region" description="Basic and acidic residues" evidence="2">
    <location>
        <begin position="885"/>
        <end position="897"/>
    </location>
</feature>
<dbReference type="AlphaFoldDB" id="A0A813GHW2"/>
<accession>A0A813GHW2</accession>
<organism evidence="3 4">
    <name type="scientific">Polarella glacialis</name>
    <name type="common">Dinoflagellate</name>
    <dbReference type="NCBI Taxonomy" id="89957"/>
    <lineage>
        <taxon>Eukaryota</taxon>
        <taxon>Sar</taxon>
        <taxon>Alveolata</taxon>
        <taxon>Dinophyceae</taxon>
        <taxon>Suessiales</taxon>
        <taxon>Suessiaceae</taxon>
        <taxon>Polarella</taxon>
    </lineage>
</organism>
<dbReference type="SUPFAM" id="SSF48403">
    <property type="entry name" value="Ankyrin repeat"/>
    <property type="match status" value="1"/>
</dbReference>
<feature type="region of interest" description="Disordered" evidence="2">
    <location>
        <begin position="920"/>
        <end position="939"/>
    </location>
</feature>
<name>A0A813GHW2_POLGL</name>
<dbReference type="InterPro" id="IPR036770">
    <property type="entry name" value="Ankyrin_rpt-contain_sf"/>
</dbReference>
<dbReference type="InterPro" id="IPR011989">
    <property type="entry name" value="ARM-like"/>
</dbReference>
<reference evidence="3" key="1">
    <citation type="submission" date="2021-02" db="EMBL/GenBank/DDBJ databases">
        <authorList>
            <person name="Dougan E. K."/>
            <person name="Rhodes N."/>
            <person name="Thang M."/>
            <person name="Chan C."/>
        </authorList>
    </citation>
    <scope>NUCLEOTIDE SEQUENCE</scope>
</reference>
<dbReference type="Proteomes" id="UP000654075">
    <property type="component" value="Unassembled WGS sequence"/>
</dbReference>
<feature type="region of interest" description="Disordered" evidence="2">
    <location>
        <begin position="874"/>
        <end position="915"/>
    </location>
</feature>
<feature type="compositionally biased region" description="Basic and acidic residues" evidence="2">
    <location>
        <begin position="920"/>
        <end position="934"/>
    </location>
</feature>
<proteinExistence type="predicted"/>
<comment type="caution">
    <text evidence="3">The sequence shown here is derived from an EMBL/GenBank/DDBJ whole genome shotgun (WGS) entry which is preliminary data.</text>
</comment>